<protein>
    <submittedName>
        <fullName evidence="1">Nonstructural protein</fullName>
    </submittedName>
</protein>
<dbReference type="Pfam" id="PF20577">
    <property type="entry name" value="Phage_ORF5"/>
    <property type="match status" value="1"/>
</dbReference>
<accession>A0A976N2B7</accession>
<name>A0A976N2B7_9VIRU</name>
<proteinExistence type="predicted"/>
<evidence type="ECO:0000313" key="1">
    <source>
        <dbReference type="EMBL" id="UPW41574.1"/>
    </source>
</evidence>
<organism evidence="1">
    <name type="scientific">Peromfec virus RodF8_53</name>
    <dbReference type="NCBI Taxonomy" id="2929382"/>
    <lineage>
        <taxon>Viruses</taxon>
        <taxon>Monodnaviria</taxon>
        <taxon>Sangervirae</taxon>
        <taxon>Phixviricota</taxon>
        <taxon>Malgrandaviricetes</taxon>
        <taxon>Petitvirales</taxon>
        <taxon>Microviridae</taxon>
    </lineage>
</organism>
<dbReference type="EMBL" id="OM869629">
    <property type="protein sequence ID" value="UPW41574.1"/>
    <property type="molecule type" value="Genomic_DNA"/>
</dbReference>
<reference evidence="1" key="1">
    <citation type="submission" date="2022-02" db="EMBL/GenBank/DDBJ databases">
        <title>Towards deciphering the DNA virus diversity associated with rodent species in the families Cricetidae and Heteromyidae.</title>
        <authorList>
            <person name="Lund M."/>
            <person name="Larsen B.B."/>
            <person name="Gryseels S."/>
            <person name="Kraberger S."/>
            <person name="Rowsey D.M."/>
            <person name="Steger L."/>
            <person name="Yule K.M."/>
            <person name="Upham N.S."/>
            <person name="Worobey M."/>
            <person name="Van Doorslaer K."/>
            <person name="Varsani A."/>
        </authorList>
    </citation>
    <scope>NUCLEOTIDE SEQUENCE</scope>
    <source>
        <strain evidence="1">NeonRodF8_53</strain>
    </source>
</reference>
<dbReference type="InterPro" id="IPR046781">
    <property type="entry name" value="Phage_ORF5"/>
</dbReference>
<sequence>MKFSIFSVYDKVTGLYGNPFVALNEAVAKRSYAEYCANSYSGPDTQLYLLGEFDQVSGVIISCEKPAFVSGPILGGNYE</sequence>